<sequence>MRKAKPPVNTTPPTRWAILGCGRIAHKFAQDLLILPNAKLVAVASTDQTRANDFAASYPHPDGSLPKALGTYEGLLELADQIDVVYIATRHVYHRANTLLCLNGGLAVLCEKPFGMDIGEVNQMLDVAEARQTFLMEALWSRFMPTVRQAKTWLDDGAIGQVLTIRADFGFKADYDPGNRLFNKALGGGSLLDIGIYPLFISYLINGVPATVQAAATLAPTGADEQCGMVLTYPNGAMAILNSTLLAATENTALIYGTEGTIRIHSRFHESTAVTLEKPDQELQTITFDRQTHGYNYEAQHVMDCLNEGLTESPLWSHADSRNLMTLLDDVRRAAGIVYE</sequence>
<comment type="similarity">
    <text evidence="1">Belongs to the Gfo/Idh/MocA family.</text>
</comment>
<dbReference type="KEGG" id="fae:FAES_2497"/>
<evidence type="ECO:0000259" key="3">
    <source>
        <dbReference type="Pfam" id="PF01408"/>
    </source>
</evidence>
<dbReference type="InterPro" id="IPR000683">
    <property type="entry name" value="Gfo/Idh/MocA-like_OxRdtase_N"/>
</dbReference>
<dbReference type="GO" id="GO:0047837">
    <property type="term" value="F:D-xylose 1-dehydrogenase (NADP+) activity"/>
    <property type="evidence" value="ECO:0007669"/>
    <property type="project" value="UniProtKB-EC"/>
</dbReference>
<dbReference type="SUPFAM" id="SSF55347">
    <property type="entry name" value="Glyceraldehyde-3-phosphate dehydrogenase-like, C-terminal domain"/>
    <property type="match status" value="1"/>
</dbReference>
<dbReference type="STRING" id="1166018.FAES_2497"/>
<organism evidence="5 6">
    <name type="scientific">Fibrella aestuarina BUZ 2</name>
    <dbReference type="NCBI Taxonomy" id="1166018"/>
    <lineage>
        <taxon>Bacteria</taxon>
        <taxon>Pseudomonadati</taxon>
        <taxon>Bacteroidota</taxon>
        <taxon>Cytophagia</taxon>
        <taxon>Cytophagales</taxon>
        <taxon>Spirosomataceae</taxon>
        <taxon>Fibrella</taxon>
    </lineage>
</organism>
<evidence type="ECO:0000259" key="4">
    <source>
        <dbReference type="Pfam" id="PF22725"/>
    </source>
</evidence>
<evidence type="ECO:0000313" key="5">
    <source>
        <dbReference type="EMBL" id="CCH00506.1"/>
    </source>
</evidence>
<dbReference type="eggNOG" id="COG0673">
    <property type="taxonomic scope" value="Bacteria"/>
</dbReference>
<keyword evidence="6" id="KW-1185">Reference proteome</keyword>
<protein>
    <submittedName>
        <fullName evidence="5">Trans-1,2-dihydrobenzene-1,2-dioldehydrogenase</fullName>
        <ecNumber evidence="5">1.1.1.179</ecNumber>
    </submittedName>
</protein>
<accession>I0K8Q3</accession>
<dbReference type="AlphaFoldDB" id="I0K8Q3"/>
<dbReference type="InterPro" id="IPR036291">
    <property type="entry name" value="NAD(P)-bd_dom_sf"/>
</dbReference>
<dbReference type="HOGENOM" id="CLU_023194_7_2_10"/>
<dbReference type="PANTHER" id="PTHR22604">
    <property type="entry name" value="OXIDOREDUCTASES"/>
    <property type="match status" value="1"/>
</dbReference>
<proteinExistence type="inferred from homology"/>
<dbReference type="InterPro" id="IPR050984">
    <property type="entry name" value="Gfo/Idh/MocA_domain"/>
</dbReference>
<dbReference type="EMBL" id="HE796683">
    <property type="protein sequence ID" value="CCH00506.1"/>
    <property type="molecule type" value="Genomic_DNA"/>
</dbReference>
<keyword evidence="2 5" id="KW-0560">Oxidoreductase</keyword>
<evidence type="ECO:0000256" key="1">
    <source>
        <dbReference type="ARBA" id="ARBA00010928"/>
    </source>
</evidence>
<dbReference type="Pfam" id="PF01408">
    <property type="entry name" value="GFO_IDH_MocA"/>
    <property type="match status" value="1"/>
</dbReference>
<name>I0K8Q3_9BACT</name>
<evidence type="ECO:0000313" key="6">
    <source>
        <dbReference type="Proteomes" id="UP000011058"/>
    </source>
</evidence>
<feature type="domain" description="GFO/IDH/MocA-like oxidoreductase" evidence="4">
    <location>
        <begin position="147"/>
        <end position="263"/>
    </location>
</feature>
<feature type="domain" description="Gfo/Idh/MocA-like oxidoreductase N-terminal" evidence="3">
    <location>
        <begin position="15"/>
        <end position="136"/>
    </location>
</feature>
<dbReference type="PANTHER" id="PTHR22604:SF105">
    <property type="entry name" value="TRANS-1,2-DIHYDROBENZENE-1,2-DIOL DEHYDROGENASE"/>
    <property type="match status" value="1"/>
</dbReference>
<dbReference type="Proteomes" id="UP000011058">
    <property type="component" value="Chromosome"/>
</dbReference>
<gene>
    <name evidence="5" type="primary">dhdh</name>
    <name evidence="5" type="ORF">FAES_2497</name>
</gene>
<dbReference type="EC" id="1.1.1.179" evidence="5"/>
<dbReference type="Gene3D" id="3.40.50.720">
    <property type="entry name" value="NAD(P)-binding Rossmann-like Domain"/>
    <property type="match status" value="1"/>
</dbReference>
<dbReference type="GO" id="GO:0000166">
    <property type="term" value="F:nucleotide binding"/>
    <property type="evidence" value="ECO:0007669"/>
    <property type="project" value="InterPro"/>
</dbReference>
<dbReference type="SUPFAM" id="SSF51735">
    <property type="entry name" value="NAD(P)-binding Rossmann-fold domains"/>
    <property type="match status" value="1"/>
</dbReference>
<dbReference type="InterPro" id="IPR055170">
    <property type="entry name" value="GFO_IDH_MocA-like_dom"/>
</dbReference>
<evidence type="ECO:0000256" key="2">
    <source>
        <dbReference type="ARBA" id="ARBA00023002"/>
    </source>
</evidence>
<dbReference type="Pfam" id="PF22725">
    <property type="entry name" value="GFO_IDH_MocA_C3"/>
    <property type="match status" value="1"/>
</dbReference>
<dbReference type="Gene3D" id="3.30.360.10">
    <property type="entry name" value="Dihydrodipicolinate Reductase, domain 2"/>
    <property type="match status" value="1"/>
</dbReference>
<reference evidence="5 6" key="1">
    <citation type="journal article" date="2012" name="J. Bacteriol.">
        <title>Genome Sequence of Fibrella aestuarina BUZ 2T, a Filamentous Marine Bacterium.</title>
        <authorList>
            <person name="Filippini M."/>
            <person name="Qi W."/>
            <person name="Blom J."/>
            <person name="Goesmann A."/>
            <person name="Smits T.H."/>
            <person name="Bagheri H.C."/>
        </authorList>
    </citation>
    <scope>NUCLEOTIDE SEQUENCE [LARGE SCALE GENOMIC DNA]</scope>
    <source>
        <strain evidence="6">BUZ 2T</strain>
    </source>
</reference>